<dbReference type="SUPFAM" id="SSF46894">
    <property type="entry name" value="C-terminal effector domain of the bipartite response regulators"/>
    <property type="match status" value="1"/>
</dbReference>
<dbReference type="PANTHER" id="PTHR16305:SF35">
    <property type="entry name" value="TRANSCRIPTIONAL ACTIVATOR DOMAIN"/>
    <property type="match status" value="1"/>
</dbReference>
<protein>
    <submittedName>
        <fullName evidence="4">LuxR C-terminal-related transcriptional regulator</fullName>
    </submittedName>
</protein>
<dbReference type="PANTHER" id="PTHR16305">
    <property type="entry name" value="TESTICULAR SOLUBLE ADENYLYL CYCLASE"/>
    <property type="match status" value="1"/>
</dbReference>
<comment type="caution">
    <text evidence="4">The sequence shown here is derived from an EMBL/GenBank/DDBJ whole genome shotgun (WGS) entry which is preliminary data.</text>
</comment>
<dbReference type="SUPFAM" id="SSF52540">
    <property type="entry name" value="P-loop containing nucleoside triphosphate hydrolases"/>
    <property type="match status" value="1"/>
</dbReference>
<dbReference type="SMART" id="SM00421">
    <property type="entry name" value="HTH_LUXR"/>
    <property type="match status" value="1"/>
</dbReference>
<keyword evidence="2" id="KW-0067">ATP-binding</keyword>
<evidence type="ECO:0000259" key="3">
    <source>
        <dbReference type="PROSITE" id="PS50043"/>
    </source>
</evidence>
<dbReference type="InterPro" id="IPR000792">
    <property type="entry name" value="Tscrpt_reg_LuxR_C"/>
</dbReference>
<dbReference type="PRINTS" id="PR00038">
    <property type="entry name" value="HTHLUXR"/>
</dbReference>
<dbReference type="InterPro" id="IPR016032">
    <property type="entry name" value="Sig_transdc_resp-reg_C-effctor"/>
</dbReference>
<dbReference type="EMBL" id="BAAANN010000007">
    <property type="protein sequence ID" value="GAA1952105.1"/>
    <property type="molecule type" value="Genomic_DNA"/>
</dbReference>
<dbReference type="InterPro" id="IPR036388">
    <property type="entry name" value="WH-like_DNA-bd_sf"/>
</dbReference>
<evidence type="ECO:0000313" key="5">
    <source>
        <dbReference type="Proteomes" id="UP001501116"/>
    </source>
</evidence>
<dbReference type="InterPro" id="IPR027417">
    <property type="entry name" value="P-loop_NTPase"/>
</dbReference>
<feature type="domain" description="HTH luxR-type" evidence="3">
    <location>
        <begin position="835"/>
        <end position="898"/>
    </location>
</feature>
<sequence>MTGRLLERDRELDALDRALRAAMTGRGSVTVLGGPLGAGKSALLGETGKRAADAGARVLSASASALDGEERSVLPQLVPGAVPALADLVRDTGFGSPLVVLVDDLHWADAASAAVLGDWALEIAGLPVALVCTVRDGDPGSAAPAVRAVAGSATWHHQLAPLTVGAVRELLADRLGDSAHEELAGALRTATAGSPLCLDAALHDLAVHGVPAERGKLVSGLAGRSWRLRERVAAALAAMPARAADCARIVAVLGTEASHALVERIDDTGPVTVAEACRQLAALGLLSPVGPPRYAAPVLREVVLALMPAAEHDRLQLLAADAVQETGSHVLQVADRLLAVPPGAEPGWAVEELRAAAEVAVERSEPVRAAGYLRRALRAYDHDGADRARLLVDLAAAERRFDADAALRHVARAVEGLPSAPERAEALAMLPLTAFRSAKASASARLVARVHERDAGRTWLEPSVDVRLEARRRYSRCEAPGAAESARERLAGFGGKPPVDTDAERELAAVLLYTSAVGAGGTAAELSAPAEFLLRHEPALRRDAGTTPALLLSTLVATGGAEHALAWLDGALEALEADGVTGVDRATVLCLRAVMLAGLGRHAPAATAAWLAFDLLGEDVLRVSEVPVTALASVAMTVRDHQLGAALLAGAALPPRDEAGLHLRATVSLLRGAVAERENPRGALENVLGCATALAAAGWDNPVLFPWRPWAARLHRRLGDPDSARAVLRQEHEHARAWGAPGALSRALRLRAALAPLPEQAELVDEAVETLQGSGDRLELAKALLDQARLLRARRAPGADDRLRESYRLAKGCGAHWLADRIGGELRWPPPAVPVPLTAAGLSEAERRVVELAVAGRTNSDIAAELRVTRRTVEKHLTNCYRKLGVAGRGDLFRVHGH</sequence>
<keyword evidence="1" id="KW-0547">Nucleotide-binding</keyword>
<dbReference type="Pfam" id="PF00196">
    <property type="entry name" value="GerE"/>
    <property type="match status" value="1"/>
</dbReference>
<evidence type="ECO:0000256" key="1">
    <source>
        <dbReference type="ARBA" id="ARBA00022741"/>
    </source>
</evidence>
<keyword evidence="5" id="KW-1185">Reference proteome</keyword>
<name>A0ABP5BT56_9PSEU</name>
<dbReference type="RefSeq" id="WP_344416233.1">
    <property type="nucleotide sequence ID" value="NZ_BAAANN010000007.1"/>
</dbReference>
<organism evidence="4 5">
    <name type="scientific">Amycolatopsis minnesotensis</name>
    <dbReference type="NCBI Taxonomy" id="337894"/>
    <lineage>
        <taxon>Bacteria</taxon>
        <taxon>Bacillati</taxon>
        <taxon>Actinomycetota</taxon>
        <taxon>Actinomycetes</taxon>
        <taxon>Pseudonocardiales</taxon>
        <taxon>Pseudonocardiaceae</taxon>
        <taxon>Amycolatopsis</taxon>
    </lineage>
</organism>
<dbReference type="PROSITE" id="PS50043">
    <property type="entry name" value="HTH_LUXR_2"/>
    <property type="match status" value="1"/>
</dbReference>
<proteinExistence type="predicted"/>
<evidence type="ECO:0000313" key="4">
    <source>
        <dbReference type="EMBL" id="GAA1952105.1"/>
    </source>
</evidence>
<dbReference type="Proteomes" id="UP001501116">
    <property type="component" value="Unassembled WGS sequence"/>
</dbReference>
<dbReference type="Gene3D" id="1.10.10.10">
    <property type="entry name" value="Winged helix-like DNA-binding domain superfamily/Winged helix DNA-binding domain"/>
    <property type="match status" value="1"/>
</dbReference>
<dbReference type="CDD" id="cd06170">
    <property type="entry name" value="LuxR_C_like"/>
    <property type="match status" value="1"/>
</dbReference>
<dbReference type="Pfam" id="PF13191">
    <property type="entry name" value="AAA_16"/>
    <property type="match status" value="1"/>
</dbReference>
<gene>
    <name evidence="4" type="ORF">GCM10009754_21270</name>
</gene>
<accession>A0ABP5BT56</accession>
<dbReference type="InterPro" id="IPR041664">
    <property type="entry name" value="AAA_16"/>
</dbReference>
<evidence type="ECO:0000256" key="2">
    <source>
        <dbReference type="ARBA" id="ARBA00022840"/>
    </source>
</evidence>
<reference evidence="5" key="1">
    <citation type="journal article" date="2019" name="Int. J. Syst. Evol. Microbiol.">
        <title>The Global Catalogue of Microorganisms (GCM) 10K type strain sequencing project: providing services to taxonomists for standard genome sequencing and annotation.</title>
        <authorList>
            <consortium name="The Broad Institute Genomics Platform"/>
            <consortium name="The Broad Institute Genome Sequencing Center for Infectious Disease"/>
            <person name="Wu L."/>
            <person name="Ma J."/>
        </authorList>
    </citation>
    <scope>NUCLEOTIDE SEQUENCE [LARGE SCALE GENOMIC DNA]</scope>
    <source>
        <strain evidence="5">JCM 14545</strain>
    </source>
</reference>